<dbReference type="OrthoDB" id="2427704at2"/>
<sequence>MTTSNQYIIGFVETENDAIPWVNIQKISAYTGNEISQLETESEWFPLQDVEKLGMTLNKEDFETMINLAIMTKDKNWFNQLTERMLKDA</sequence>
<gene>
    <name evidence="1" type="ORF">AWH48_16365</name>
</gene>
<protein>
    <recommendedName>
        <fullName evidence="3">IDEAL domain-containing protein</fullName>
    </recommendedName>
</protein>
<dbReference type="AlphaFoldDB" id="A0A177L322"/>
<dbReference type="Proteomes" id="UP000077271">
    <property type="component" value="Unassembled WGS sequence"/>
</dbReference>
<organism evidence="1 2">
    <name type="scientific">Domibacillus aminovorans</name>
    <dbReference type="NCBI Taxonomy" id="29332"/>
    <lineage>
        <taxon>Bacteria</taxon>
        <taxon>Bacillati</taxon>
        <taxon>Bacillota</taxon>
        <taxon>Bacilli</taxon>
        <taxon>Bacillales</taxon>
        <taxon>Bacillaceae</taxon>
        <taxon>Domibacillus</taxon>
    </lineage>
</organism>
<dbReference type="RefSeq" id="WP_063974428.1">
    <property type="nucleotide sequence ID" value="NZ_LQWZ01000006.1"/>
</dbReference>
<dbReference type="EMBL" id="LQWZ01000006">
    <property type="protein sequence ID" value="OAH59161.1"/>
    <property type="molecule type" value="Genomic_DNA"/>
</dbReference>
<accession>A0A177L322</accession>
<evidence type="ECO:0000313" key="2">
    <source>
        <dbReference type="Proteomes" id="UP000077271"/>
    </source>
</evidence>
<proteinExistence type="predicted"/>
<evidence type="ECO:0000313" key="1">
    <source>
        <dbReference type="EMBL" id="OAH59161.1"/>
    </source>
</evidence>
<comment type="caution">
    <text evidence="1">The sequence shown here is derived from an EMBL/GenBank/DDBJ whole genome shotgun (WGS) entry which is preliminary data.</text>
</comment>
<reference evidence="1 2" key="1">
    <citation type="submission" date="2016-01" db="EMBL/GenBank/DDBJ databases">
        <title>Investigation of taxonomic status of Bacillus aminovorans.</title>
        <authorList>
            <person name="Verma A."/>
            <person name="Pal Y."/>
            <person name="Krishnamurthi S."/>
        </authorList>
    </citation>
    <scope>NUCLEOTIDE SEQUENCE [LARGE SCALE GENOMIC DNA]</scope>
    <source>
        <strain evidence="1 2">DSM 4337</strain>
    </source>
</reference>
<name>A0A177L322_9BACI</name>
<evidence type="ECO:0008006" key="3">
    <source>
        <dbReference type="Google" id="ProtNLM"/>
    </source>
</evidence>